<dbReference type="PANTHER" id="PTHR11177">
    <property type="entry name" value="CHITINASE"/>
    <property type="match status" value="1"/>
</dbReference>
<dbReference type="PANTHER" id="PTHR11177:SF317">
    <property type="entry name" value="CHITINASE 12-RELATED"/>
    <property type="match status" value="1"/>
</dbReference>
<dbReference type="RefSeq" id="WP_317490827.1">
    <property type="nucleotide sequence ID" value="NZ_CP136051.1"/>
</dbReference>
<dbReference type="SMART" id="SM00636">
    <property type="entry name" value="Glyco_18"/>
    <property type="match status" value="1"/>
</dbReference>
<gene>
    <name evidence="9" type="ORF">RT717_05980</name>
</gene>
<dbReference type="InterPro" id="IPR050314">
    <property type="entry name" value="Glycosyl_Hydrlase_18"/>
</dbReference>
<comment type="similarity">
    <text evidence="7">Belongs to the glycosyl hydrolase 18 family.</text>
</comment>
<dbReference type="Gene3D" id="3.20.20.80">
    <property type="entry name" value="Glycosidases"/>
    <property type="match status" value="1"/>
</dbReference>
<accession>A0ABZ0IX15</accession>
<keyword evidence="5 6" id="KW-0326">Glycosidase</keyword>
<evidence type="ECO:0000256" key="6">
    <source>
        <dbReference type="RuleBase" id="RU000489"/>
    </source>
</evidence>
<organism evidence="9 10">
    <name type="scientific">Imperialibacter roseus</name>
    <dbReference type="NCBI Taxonomy" id="1324217"/>
    <lineage>
        <taxon>Bacteria</taxon>
        <taxon>Pseudomonadati</taxon>
        <taxon>Bacteroidota</taxon>
        <taxon>Cytophagia</taxon>
        <taxon>Cytophagales</taxon>
        <taxon>Flammeovirgaceae</taxon>
        <taxon>Imperialibacter</taxon>
    </lineage>
</organism>
<dbReference type="GO" id="GO:0016787">
    <property type="term" value="F:hydrolase activity"/>
    <property type="evidence" value="ECO:0007669"/>
    <property type="project" value="UniProtKB-KW"/>
</dbReference>
<dbReference type="PROSITE" id="PS01095">
    <property type="entry name" value="GH18_1"/>
    <property type="match status" value="1"/>
</dbReference>
<feature type="domain" description="GH18" evidence="8">
    <location>
        <begin position="34"/>
        <end position="378"/>
    </location>
</feature>
<dbReference type="InterPro" id="IPR001579">
    <property type="entry name" value="Glyco_hydro_18_chit_AS"/>
</dbReference>
<name>A0ABZ0IX15_9BACT</name>
<dbReference type="PROSITE" id="PS51910">
    <property type="entry name" value="GH18_2"/>
    <property type="match status" value="1"/>
</dbReference>
<evidence type="ECO:0000256" key="1">
    <source>
        <dbReference type="ARBA" id="ARBA00000822"/>
    </source>
</evidence>
<dbReference type="InterPro" id="IPR017853">
    <property type="entry name" value="GH"/>
</dbReference>
<dbReference type="EMBL" id="CP136051">
    <property type="protein sequence ID" value="WOK08182.1"/>
    <property type="molecule type" value="Genomic_DNA"/>
</dbReference>
<dbReference type="InterPro" id="IPR029070">
    <property type="entry name" value="Chitinase_insertion_sf"/>
</dbReference>
<dbReference type="InterPro" id="IPR011583">
    <property type="entry name" value="Chitinase_II/V-like_cat"/>
</dbReference>
<dbReference type="SUPFAM" id="SSF54556">
    <property type="entry name" value="Chitinase insertion domain"/>
    <property type="match status" value="1"/>
</dbReference>
<evidence type="ECO:0000313" key="10">
    <source>
        <dbReference type="Proteomes" id="UP001302349"/>
    </source>
</evidence>
<evidence type="ECO:0000256" key="4">
    <source>
        <dbReference type="ARBA" id="ARBA00023024"/>
    </source>
</evidence>
<evidence type="ECO:0000313" key="9">
    <source>
        <dbReference type="EMBL" id="WOK08182.1"/>
    </source>
</evidence>
<evidence type="ECO:0000256" key="7">
    <source>
        <dbReference type="RuleBase" id="RU004453"/>
    </source>
</evidence>
<dbReference type="Gene3D" id="3.10.50.10">
    <property type="match status" value="1"/>
</dbReference>
<reference evidence="9 10" key="1">
    <citation type="journal article" date="2023" name="Microbiol. Resour. Announc.">
        <title>Complete Genome Sequence of Imperialibacter roseus strain P4T.</title>
        <authorList>
            <person name="Tizabi D.R."/>
            <person name="Bachvaroff T."/>
            <person name="Hill R.T."/>
        </authorList>
    </citation>
    <scope>NUCLEOTIDE SEQUENCE [LARGE SCALE GENOMIC DNA]</scope>
    <source>
        <strain evidence="9 10">P4T</strain>
    </source>
</reference>
<dbReference type="InterPro" id="IPR001223">
    <property type="entry name" value="Glyco_hydro18_cat"/>
</dbReference>
<proteinExistence type="inferred from homology"/>
<dbReference type="SUPFAM" id="SSF51445">
    <property type="entry name" value="(Trans)glycosidases"/>
    <property type="match status" value="1"/>
</dbReference>
<protein>
    <recommendedName>
        <fullName evidence="2">chitinase</fullName>
        <ecNumber evidence="2">3.2.1.14</ecNumber>
    </recommendedName>
</protein>
<evidence type="ECO:0000259" key="8">
    <source>
        <dbReference type="PROSITE" id="PS51910"/>
    </source>
</evidence>
<dbReference type="PROSITE" id="PS51257">
    <property type="entry name" value="PROKAR_LIPOPROTEIN"/>
    <property type="match status" value="1"/>
</dbReference>
<evidence type="ECO:0000256" key="3">
    <source>
        <dbReference type="ARBA" id="ARBA00022801"/>
    </source>
</evidence>
<dbReference type="CDD" id="cd06548">
    <property type="entry name" value="GH18_chitinase"/>
    <property type="match status" value="1"/>
</dbReference>
<keyword evidence="10" id="KW-1185">Reference proteome</keyword>
<keyword evidence="4" id="KW-0119">Carbohydrate metabolism</keyword>
<evidence type="ECO:0000256" key="5">
    <source>
        <dbReference type="ARBA" id="ARBA00023295"/>
    </source>
</evidence>
<evidence type="ECO:0000256" key="2">
    <source>
        <dbReference type="ARBA" id="ARBA00012729"/>
    </source>
</evidence>
<dbReference type="Pfam" id="PF00704">
    <property type="entry name" value="Glyco_hydro_18"/>
    <property type="match status" value="1"/>
</dbReference>
<comment type="catalytic activity">
    <reaction evidence="1">
        <text>Random endo-hydrolysis of N-acetyl-beta-D-glucosaminide (1-&gt;4)-beta-linkages in chitin and chitodextrins.</text>
        <dbReference type="EC" id="3.2.1.14"/>
    </reaction>
</comment>
<sequence length="378" mass="42476">MKRLTYCAFVLYGALAACSPKPVAETPAETPPKKEIIGYVPGFRGLLDEKDIDANKLTIINYAFVDVKDSLAWLTNLETDSVNFRKLNYLKKGNPALKIVISIGGWSWSENFSDAVLTASSREKFAKSGAKIVADYNLDGIDIDWEYPGLKGEDNVFRDEDKENFTLMFEAIRKELDALAVTTGKKYIVSTALPCFPRLFEVTNMGDVAKHIDFVNIMAYDFYVAGDTVGHHSNLYPSESYEKENSADKAVKTYIEQGVPAEKLVLGVPFYGRSWTMKSSDNLGILRPRDEVMRGGGFTFIKDSLMAKPGFVRYWDDAAKSPYLFNAENNQLVVYDDESSVKLKCEYVNDNGLAGIMFWQYASDPKEYLLDVVNEHLD</sequence>
<keyword evidence="4" id="KW-0624">Polysaccharide degradation</keyword>
<dbReference type="Proteomes" id="UP001302349">
    <property type="component" value="Chromosome"/>
</dbReference>
<keyword evidence="4" id="KW-0146">Chitin degradation</keyword>
<keyword evidence="3 6" id="KW-0378">Hydrolase</keyword>
<dbReference type="EC" id="3.2.1.14" evidence="2"/>